<protein>
    <submittedName>
        <fullName evidence="1">Uncharacterized protein</fullName>
    </submittedName>
</protein>
<dbReference type="EMBL" id="LKEF01000026">
    <property type="protein sequence ID" value="KTB63378.1"/>
    <property type="molecule type" value="Genomic_DNA"/>
</dbReference>
<dbReference type="AlphaFoldDB" id="A0A0W0HSA7"/>
<dbReference type="Proteomes" id="UP000054197">
    <property type="component" value="Unassembled WGS sequence"/>
</dbReference>
<reference evidence="1 2" key="1">
    <citation type="submission" date="2015-09" db="EMBL/GenBank/DDBJ databases">
        <title>Genome sequence of ICMP 11288.</title>
        <authorList>
            <person name="Visnovsky S."/>
            <person name="Lu A."/>
            <person name="Panda P."/>
            <person name="Pitman A."/>
        </authorList>
    </citation>
    <scope>NUCLEOTIDE SEQUENCE [LARGE SCALE GENOMIC DNA]</scope>
    <source>
        <strain evidence="1 2">ICMP 11288</strain>
    </source>
</reference>
<evidence type="ECO:0000313" key="1">
    <source>
        <dbReference type="EMBL" id="KTB63378.1"/>
    </source>
</evidence>
<gene>
    <name evidence="1" type="ORF">AO063_13680</name>
</gene>
<sequence length="120" mass="12903">MKIEGALLRAQPIGVGGPEVGRVLSPRVFHLPGDEPFATRDLPSQRPMLWRGGLSSLRQQALQNAPTARANTTLPGPNSTDSQLAGELEKHFGELHGFLKEGRLTQASLRQIAAQTLSGE</sequence>
<accession>A0A0W0HSA7</accession>
<name>A0A0W0HSA7_PSEFL</name>
<comment type="caution">
    <text evidence="1">The sequence shown here is derived from an EMBL/GenBank/DDBJ whole genome shotgun (WGS) entry which is preliminary data.</text>
</comment>
<proteinExistence type="predicted"/>
<organism evidence="1 2">
    <name type="scientific">Pseudomonas fluorescens ICMP 11288</name>
    <dbReference type="NCBI Taxonomy" id="1198309"/>
    <lineage>
        <taxon>Bacteria</taxon>
        <taxon>Pseudomonadati</taxon>
        <taxon>Pseudomonadota</taxon>
        <taxon>Gammaproteobacteria</taxon>
        <taxon>Pseudomonadales</taxon>
        <taxon>Pseudomonadaceae</taxon>
        <taxon>Pseudomonas</taxon>
    </lineage>
</organism>
<evidence type="ECO:0000313" key="2">
    <source>
        <dbReference type="Proteomes" id="UP000054197"/>
    </source>
</evidence>